<sequence length="188" mass="22849">MEKELWQLKNFPKEIKKRIQEQAKKEKINANEKVAEILNDYLFDLELGQNKNYFDNRWQQVIDSYNASTNAQKILAEVQIENTKAFGKSFSTLTKQVIELKEEVEILRGMQQMMFGYSPEESLKFAEYYKKYTGQALKNTENIQENRDDQIKLFEREEHEEWEKLYYTGETELDYESWLYKNNRRRYF</sequence>
<evidence type="ECO:0000313" key="1">
    <source>
        <dbReference type="EMBL" id="ARE21606.1"/>
    </source>
</evidence>
<dbReference type="EMBL" id="CP015902">
    <property type="protein sequence ID" value="ARE21606.1"/>
    <property type="molecule type" value="Genomic_DNA"/>
</dbReference>
<name>A0A1V0P4B1_LACLL</name>
<organism evidence="1 2">
    <name type="scientific">Lactococcus lactis subsp. lactis</name>
    <name type="common">Streptococcus lactis</name>
    <dbReference type="NCBI Taxonomy" id="1360"/>
    <lineage>
        <taxon>Bacteria</taxon>
        <taxon>Bacillati</taxon>
        <taxon>Bacillota</taxon>
        <taxon>Bacilli</taxon>
        <taxon>Lactobacillales</taxon>
        <taxon>Streptococcaceae</taxon>
        <taxon>Lactococcus</taxon>
    </lineage>
</organism>
<dbReference type="AlphaFoldDB" id="A0A1V0P4B1"/>
<dbReference type="Proteomes" id="UP000192095">
    <property type="component" value="Chromosome"/>
</dbReference>
<proteinExistence type="predicted"/>
<dbReference type="RefSeq" id="WP_068872840.1">
    <property type="nucleotide sequence ID" value="NZ_CP015902.2"/>
</dbReference>
<accession>A0A1V0P4B1</accession>
<evidence type="ECO:0000313" key="2">
    <source>
        <dbReference type="Proteomes" id="UP000192095"/>
    </source>
</evidence>
<protein>
    <submittedName>
        <fullName evidence="1">Uncharacterized protein</fullName>
    </submittedName>
</protein>
<gene>
    <name evidence="1" type="ORF">LLUC06_2064</name>
</gene>
<reference evidence="1 2" key="1">
    <citation type="journal article" date="2017" name="BMC Genomics">
        <title>Comparative and functional genomics of the Lactococcus lactis taxon; insights into evolution and niche adaptation.</title>
        <authorList>
            <person name="Kelleher P."/>
            <person name="Bottacini F."/>
            <person name="Mahony J."/>
            <person name="Kilcawley K.N."/>
            <person name="van Sinderen D."/>
        </authorList>
    </citation>
    <scope>NUCLEOTIDE SEQUENCE [LARGE SCALE GENOMIC DNA]</scope>
    <source>
        <strain evidence="1 2">UC06</strain>
    </source>
</reference>